<evidence type="ECO:0000256" key="1">
    <source>
        <dbReference type="SAM" id="Phobius"/>
    </source>
</evidence>
<feature type="transmembrane region" description="Helical" evidence="1">
    <location>
        <begin position="92"/>
        <end position="113"/>
    </location>
</feature>
<keyword evidence="1" id="KW-1133">Transmembrane helix</keyword>
<protein>
    <recommendedName>
        <fullName evidence="4">Transmembrane protein</fullName>
    </recommendedName>
</protein>
<sequence length="117" mass="12500">MQDNHDSLFRKMLLATAPLLLWGAHFVFLYVFVAASCIAGMSDVMLAGVPAQTAVLLLESAAAIVAAGVLLLRSARTLKRRGSQARLVEMAYAGSALLALIAILWASLPVLFLRTCN</sequence>
<reference evidence="2 3" key="1">
    <citation type="submission" date="2017-05" db="EMBL/GenBank/DDBJ databases">
        <authorList>
            <person name="Varghese N."/>
            <person name="Submissions S."/>
        </authorList>
    </citation>
    <scope>NUCLEOTIDE SEQUENCE [LARGE SCALE GENOMIC DNA]</scope>
    <source>
        <strain evidence="2 3">DSM 26001</strain>
    </source>
</reference>
<feature type="transmembrane region" description="Helical" evidence="1">
    <location>
        <begin position="53"/>
        <end position="72"/>
    </location>
</feature>
<dbReference type="RefSeq" id="WP_283442793.1">
    <property type="nucleotide sequence ID" value="NZ_FXUL01000009.1"/>
</dbReference>
<organism evidence="2 3">
    <name type="scientific">Noviherbaspirillum suwonense</name>
    <dbReference type="NCBI Taxonomy" id="1224511"/>
    <lineage>
        <taxon>Bacteria</taxon>
        <taxon>Pseudomonadati</taxon>
        <taxon>Pseudomonadota</taxon>
        <taxon>Betaproteobacteria</taxon>
        <taxon>Burkholderiales</taxon>
        <taxon>Oxalobacteraceae</taxon>
        <taxon>Noviherbaspirillum</taxon>
    </lineage>
</organism>
<gene>
    <name evidence="2" type="ORF">SAMN06295970_109118</name>
</gene>
<evidence type="ECO:0000313" key="3">
    <source>
        <dbReference type="Proteomes" id="UP001158049"/>
    </source>
</evidence>
<keyword evidence="1" id="KW-0472">Membrane</keyword>
<dbReference type="EMBL" id="FXUL01000009">
    <property type="protein sequence ID" value="SMP63660.1"/>
    <property type="molecule type" value="Genomic_DNA"/>
</dbReference>
<evidence type="ECO:0000313" key="2">
    <source>
        <dbReference type="EMBL" id="SMP63660.1"/>
    </source>
</evidence>
<comment type="caution">
    <text evidence="2">The sequence shown here is derived from an EMBL/GenBank/DDBJ whole genome shotgun (WGS) entry which is preliminary data.</text>
</comment>
<dbReference type="Proteomes" id="UP001158049">
    <property type="component" value="Unassembled WGS sequence"/>
</dbReference>
<proteinExistence type="predicted"/>
<keyword evidence="1" id="KW-0812">Transmembrane</keyword>
<accession>A0ABY1QCI4</accession>
<name>A0ABY1QCI4_9BURK</name>
<evidence type="ECO:0008006" key="4">
    <source>
        <dbReference type="Google" id="ProtNLM"/>
    </source>
</evidence>
<keyword evidence="3" id="KW-1185">Reference proteome</keyword>
<feature type="transmembrane region" description="Helical" evidence="1">
    <location>
        <begin position="12"/>
        <end position="41"/>
    </location>
</feature>